<dbReference type="RefSeq" id="XP_065653047.1">
    <property type="nucleotide sequence ID" value="XM_065796975.1"/>
</dbReference>
<sequence length="134" mass="15652">MFKEAKLKKLDAVVKILGQKRKQLKNIEIGQIIEAADQGESRRSIEKRFKRKNSIICRLVKKYKHTGTAERSVGSRRKPKTSKKEDRYILNAVKKDRKITCFEIKLDLNLTNISKWTIFRRIKASGEFFAGKQI</sequence>
<dbReference type="InterPro" id="IPR009057">
    <property type="entry name" value="Homeodomain-like_sf"/>
</dbReference>
<dbReference type="Proteomes" id="UP001652625">
    <property type="component" value="Chromosome 05"/>
</dbReference>
<evidence type="ECO:0000313" key="2">
    <source>
        <dbReference type="RefSeq" id="XP_065653047.1"/>
    </source>
</evidence>
<dbReference type="InterPro" id="IPR036388">
    <property type="entry name" value="WH-like_DNA-bd_sf"/>
</dbReference>
<reference evidence="2" key="1">
    <citation type="submission" date="2025-08" db="UniProtKB">
        <authorList>
            <consortium name="RefSeq"/>
        </authorList>
    </citation>
    <scope>IDENTIFICATION</scope>
</reference>
<evidence type="ECO:0000313" key="1">
    <source>
        <dbReference type="Proteomes" id="UP001652625"/>
    </source>
</evidence>
<gene>
    <name evidence="2" type="primary">LOC136080359</name>
</gene>
<organism evidence="1 2">
    <name type="scientific">Hydra vulgaris</name>
    <name type="common">Hydra</name>
    <name type="synonym">Hydra attenuata</name>
    <dbReference type="NCBI Taxonomy" id="6087"/>
    <lineage>
        <taxon>Eukaryota</taxon>
        <taxon>Metazoa</taxon>
        <taxon>Cnidaria</taxon>
        <taxon>Hydrozoa</taxon>
        <taxon>Hydroidolina</taxon>
        <taxon>Anthoathecata</taxon>
        <taxon>Aplanulata</taxon>
        <taxon>Hydridae</taxon>
        <taxon>Hydra</taxon>
    </lineage>
</organism>
<dbReference type="Gene3D" id="1.10.10.10">
    <property type="entry name" value="Winged helix-like DNA-binding domain superfamily/Winged helix DNA-binding domain"/>
    <property type="match status" value="1"/>
</dbReference>
<dbReference type="SUPFAM" id="SSF46689">
    <property type="entry name" value="Homeodomain-like"/>
    <property type="match status" value="1"/>
</dbReference>
<dbReference type="GeneID" id="136080359"/>
<accession>A0ABM4BV34</accession>
<keyword evidence="1" id="KW-1185">Reference proteome</keyword>
<proteinExistence type="predicted"/>
<name>A0ABM4BV34_HYDVU</name>
<protein>
    <submittedName>
        <fullName evidence="2">Uncharacterized protein LOC136080359</fullName>
    </submittedName>
</protein>